<comment type="similarity">
    <text evidence="6">Belongs to the WD repeat SMU1 family.</text>
</comment>
<dbReference type="SMART" id="SM00320">
    <property type="entry name" value="WD40"/>
    <property type="match status" value="5"/>
</dbReference>
<evidence type="ECO:0000256" key="3">
    <source>
        <dbReference type="ARBA" id="ARBA00022664"/>
    </source>
</evidence>
<evidence type="ECO:0000256" key="6">
    <source>
        <dbReference type="ARBA" id="ARBA00025801"/>
    </source>
</evidence>
<sequence>MVILVEASGSSSVNIVPRDQIRYLFLSETSHSAHSRFAMSTSNNVVNNNDATRLIIQFLRENNLTKTLEVLQDETATTFNTIEDKDSFINDIVEGKWDVVLRTLGDMKIAPEHLFDLYEQIVMDMIELKEYSTARMLVTSTEPLNALRDQQPERYVRLAEMADKEIFIDDPAMEDEDMSKIERRQMIAKDLLKQFEIVPSSQLLALLGQSLKWQQHQGVIPPDTAFDLFRGTVPVQKAEDDAVAAQMYSTIKFPGKKAYAEVAVFSPNGQYLATGTADGFIELWNYLTGKLRKDLKYQADDRLMAMDKAVLCLSFSRNSELLVSGSDDGKIAVWKIQSGLCQRRISPAHSQGVTAVCFNKDGTQVLSGSYDQTVKIHGLKSGRALKEFRGHSSFVNSVMFTEDGSRVLSGSSDGTVKIWDAKTTSCLHTFTPQSTAEQVKGTPNPVGAAALTSHTVQAIVGLPKNSEQILVCTKSNTLYLMTMRGKMIKAFTHQKKAGSDFVAAGVSPQGELVYGLGEDSTLYCFQVSTGKLINENKLCDHEAVGMTCHPQANVVVCHDDIGHVYFLRA</sequence>
<dbReference type="InterPro" id="IPR001680">
    <property type="entry name" value="WD40_rpt"/>
</dbReference>
<dbReference type="GO" id="GO:0000398">
    <property type="term" value="P:mRNA splicing, via spliceosome"/>
    <property type="evidence" value="ECO:0007669"/>
    <property type="project" value="InterPro"/>
</dbReference>
<keyword evidence="3" id="KW-0507">mRNA processing</keyword>
<gene>
    <name evidence="9" type="ORF">LCOR_01723.1</name>
</gene>
<protein>
    <recommendedName>
        <fullName evidence="7">WD40 repeat-containing protein SMU1</fullName>
    </recommendedName>
</protein>
<keyword evidence="10" id="KW-1185">Reference proteome</keyword>
<organism evidence="9 10">
    <name type="scientific">Lichtheimia corymbifera JMRC:FSU:9682</name>
    <dbReference type="NCBI Taxonomy" id="1263082"/>
    <lineage>
        <taxon>Eukaryota</taxon>
        <taxon>Fungi</taxon>
        <taxon>Fungi incertae sedis</taxon>
        <taxon>Mucoromycota</taxon>
        <taxon>Mucoromycotina</taxon>
        <taxon>Mucoromycetes</taxon>
        <taxon>Mucorales</taxon>
        <taxon>Lichtheimiaceae</taxon>
        <taxon>Lichtheimia</taxon>
    </lineage>
</organism>
<dbReference type="InterPro" id="IPR036322">
    <property type="entry name" value="WD40_repeat_dom_sf"/>
</dbReference>
<name>A0A068RJX2_9FUNG</name>
<dbReference type="PANTHER" id="PTHR22848">
    <property type="entry name" value="WD40 REPEAT PROTEIN"/>
    <property type="match status" value="1"/>
</dbReference>
<evidence type="ECO:0000256" key="2">
    <source>
        <dbReference type="ARBA" id="ARBA00022574"/>
    </source>
</evidence>
<evidence type="ECO:0000256" key="1">
    <source>
        <dbReference type="ARBA" id="ARBA00004324"/>
    </source>
</evidence>
<dbReference type="STRING" id="1263082.A0A068RJX2"/>
<reference evidence="9" key="1">
    <citation type="submission" date="2013-08" db="EMBL/GenBank/DDBJ databases">
        <title>Gene expansion shapes genome architecture in the human pathogen Lichtheimia corymbifera: an evolutionary genomics analysis in the ancient terrestrial Mucorales (Mucoromycotina).</title>
        <authorList>
            <person name="Schwartze V.U."/>
            <person name="Winter S."/>
            <person name="Shelest E."/>
            <person name="Marcet-Houben M."/>
            <person name="Horn F."/>
            <person name="Wehner S."/>
            <person name="Hoffmann K."/>
            <person name="Riege K."/>
            <person name="Sammeth M."/>
            <person name="Nowrousian M."/>
            <person name="Valiante V."/>
            <person name="Linde J."/>
            <person name="Jacobsen I.D."/>
            <person name="Marz M."/>
            <person name="Brakhage A.A."/>
            <person name="Gabaldon T."/>
            <person name="Bocker S."/>
            <person name="Voigt K."/>
        </authorList>
    </citation>
    <scope>NUCLEOTIDE SEQUENCE [LARGE SCALE GENOMIC DNA]</scope>
    <source>
        <strain evidence="9">FSU 9682</strain>
    </source>
</reference>
<keyword evidence="2 8" id="KW-0853">WD repeat</keyword>
<dbReference type="InterPro" id="IPR015943">
    <property type="entry name" value="WD40/YVTN_repeat-like_dom_sf"/>
</dbReference>
<dbReference type="PROSITE" id="PS00678">
    <property type="entry name" value="WD_REPEATS_1"/>
    <property type="match status" value="1"/>
</dbReference>
<keyword evidence="4" id="KW-0677">Repeat</keyword>
<dbReference type="PROSITE" id="PS50896">
    <property type="entry name" value="LISH"/>
    <property type="match status" value="1"/>
</dbReference>
<evidence type="ECO:0000256" key="4">
    <source>
        <dbReference type="ARBA" id="ARBA00022737"/>
    </source>
</evidence>
<dbReference type="OrthoDB" id="538223at2759"/>
<feature type="repeat" description="WD" evidence="8">
    <location>
        <begin position="388"/>
        <end position="429"/>
    </location>
</feature>
<dbReference type="Gene3D" id="2.130.10.10">
    <property type="entry name" value="YVTN repeat-like/Quinoprotein amine dehydrogenase"/>
    <property type="match status" value="1"/>
</dbReference>
<dbReference type="PROSITE" id="PS50082">
    <property type="entry name" value="WD_REPEATS_2"/>
    <property type="match status" value="4"/>
</dbReference>
<feature type="repeat" description="WD" evidence="8">
    <location>
        <begin position="303"/>
        <end position="344"/>
    </location>
</feature>
<dbReference type="InterPro" id="IPR006594">
    <property type="entry name" value="LisH"/>
</dbReference>
<evidence type="ECO:0000313" key="9">
    <source>
        <dbReference type="EMBL" id="CDH50000.1"/>
    </source>
</evidence>
<accession>A0A068RJX2</accession>
<dbReference type="VEuPathDB" id="FungiDB:LCOR_01723.1"/>
<dbReference type="InterPro" id="IPR045184">
    <property type="entry name" value="SMU1"/>
</dbReference>
<dbReference type="EMBL" id="CBTN010000005">
    <property type="protein sequence ID" value="CDH50000.1"/>
    <property type="molecule type" value="Genomic_DNA"/>
</dbReference>
<comment type="subcellular location">
    <subcellularLocation>
        <location evidence="1">Nucleus speckle</location>
    </subcellularLocation>
</comment>
<dbReference type="InterPro" id="IPR019775">
    <property type="entry name" value="WD40_repeat_CS"/>
</dbReference>
<keyword evidence="5" id="KW-0508">mRNA splicing</keyword>
<dbReference type="GO" id="GO:0016607">
    <property type="term" value="C:nuclear speck"/>
    <property type="evidence" value="ECO:0007669"/>
    <property type="project" value="UniProtKB-SubCell"/>
</dbReference>
<evidence type="ECO:0000256" key="5">
    <source>
        <dbReference type="ARBA" id="ARBA00023187"/>
    </source>
</evidence>
<dbReference type="SMART" id="SM00667">
    <property type="entry name" value="LisH"/>
    <property type="match status" value="1"/>
</dbReference>
<evidence type="ECO:0000256" key="8">
    <source>
        <dbReference type="PROSITE-ProRule" id="PRU00221"/>
    </source>
</evidence>
<dbReference type="CDD" id="cd00200">
    <property type="entry name" value="WD40"/>
    <property type="match status" value="1"/>
</dbReference>
<feature type="repeat" description="WD" evidence="8">
    <location>
        <begin position="253"/>
        <end position="294"/>
    </location>
</feature>
<dbReference type="InterPro" id="IPR020472">
    <property type="entry name" value="WD40_PAC1"/>
</dbReference>
<proteinExistence type="inferred from homology"/>
<evidence type="ECO:0000313" key="10">
    <source>
        <dbReference type="Proteomes" id="UP000027586"/>
    </source>
</evidence>
<comment type="caution">
    <text evidence="9">The sequence shown here is derived from an EMBL/GenBank/DDBJ whole genome shotgun (WGS) entry which is preliminary data.</text>
</comment>
<dbReference type="Pfam" id="PF00400">
    <property type="entry name" value="WD40"/>
    <property type="match status" value="4"/>
</dbReference>
<evidence type="ECO:0000256" key="7">
    <source>
        <dbReference type="ARBA" id="ARBA00026184"/>
    </source>
</evidence>
<feature type="repeat" description="WD" evidence="8">
    <location>
        <begin position="346"/>
        <end position="387"/>
    </location>
</feature>
<dbReference type="Proteomes" id="UP000027586">
    <property type="component" value="Unassembled WGS sequence"/>
</dbReference>
<dbReference type="PROSITE" id="PS50294">
    <property type="entry name" value="WD_REPEATS_REGION"/>
    <property type="match status" value="3"/>
</dbReference>
<dbReference type="SUPFAM" id="SSF50978">
    <property type="entry name" value="WD40 repeat-like"/>
    <property type="match status" value="1"/>
</dbReference>
<dbReference type="AlphaFoldDB" id="A0A068RJX2"/>
<dbReference type="PRINTS" id="PR00320">
    <property type="entry name" value="GPROTEINBRPT"/>
</dbReference>